<evidence type="ECO:0000256" key="2">
    <source>
        <dbReference type="ARBA" id="ARBA00022475"/>
    </source>
</evidence>
<dbReference type="Pfam" id="PF03176">
    <property type="entry name" value="MMPL"/>
    <property type="match status" value="2"/>
</dbReference>
<dbReference type="Gene3D" id="1.20.1640.10">
    <property type="entry name" value="Multidrug efflux transporter AcrB transmembrane domain"/>
    <property type="match status" value="2"/>
</dbReference>
<keyword evidence="4 6" id="KW-1133">Transmembrane helix</keyword>
<protein>
    <recommendedName>
        <fullName evidence="7">Membrane transport protein MMPL domain-containing protein</fullName>
    </recommendedName>
</protein>
<sequence>MKKFYTGVVKCRKAIMVLFIAAAIAGLFLSRLVSVNYDITDYLPPDSPSTVALDVMGEEFDGGIPNARVMIRDVSVVQALEYKEKLKQIDGVQEVTWLDDVVDVREPLETQETDTVEAYYKDDTALFTVTVEEEKRLEAVEAMRELVGENGALTGNAVSTATATTDTVAEISRIVVVAVLFVLLVLILTTNSWVEPLIVLGGLGVAILINNGSNLIFGEISFVTNAAGSILQLAVSLDYSVFLIHRFEECRKTNPNVEEAMVDALCKSTGSILSSGLTTVIGFVALCLMRFLLGPDLGLALAKGVALSLITVFIFMPALILSLHKLMDKTRHKNFMPSFRGFGRLVQKLMLPLVCVFLVLVVPSYLASNSNSYYYGSSHMFNEETRMGKDIAQVEAVFGQSDSYVLLVPAGQTAVEKELSDELHTLPEITGIISYVDMAGSEIPTEFLDADTLAQLQSDNYSRMVLSVDADYEGEETFRLVEQIREIAEKYYPGTYYLAGEGVSSYDLMNTVTADMVKVNAIAIGAVLVVLLILQKSIVLPVILVLCIETAIWINLSIPYFAGDIVFYIAYLIISSIQLGATVDYAILFSDRYREARLTYSKKDAIVETVSAVTVSVLTSGSVLTVVGFLLGKMSSNGLLAQLGMFLGVGAICSLVIVLFVLPGFLYLLDGLFIKKSAKEHKPRAHAKKHDVQAG</sequence>
<comment type="subcellular location">
    <subcellularLocation>
        <location evidence="1">Cell membrane</location>
        <topology evidence="1">Multi-pass membrane protein</topology>
    </subcellularLocation>
</comment>
<feature type="transmembrane region" description="Helical" evidence="6">
    <location>
        <begin position="223"/>
        <end position="244"/>
    </location>
</feature>
<gene>
    <name evidence="8" type="ORF">BRYFOR_05115</name>
</gene>
<feature type="transmembrane region" description="Helical" evidence="6">
    <location>
        <begin position="610"/>
        <end position="631"/>
    </location>
</feature>
<dbReference type="STRING" id="168384.SAMN05660368_01739"/>
<proteinExistence type="predicted"/>
<feature type="transmembrane region" description="Helical" evidence="6">
    <location>
        <begin position="197"/>
        <end position="217"/>
    </location>
</feature>
<dbReference type="Proteomes" id="UP000005561">
    <property type="component" value="Unassembled WGS sequence"/>
</dbReference>
<feature type="transmembrane region" description="Helical" evidence="6">
    <location>
        <begin position="568"/>
        <end position="589"/>
    </location>
</feature>
<dbReference type="InterPro" id="IPR004869">
    <property type="entry name" value="MMPL_dom"/>
</dbReference>
<feature type="domain" description="Membrane transport protein MMPL" evidence="7">
    <location>
        <begin position="436"/>
        <end position="669"/>
    </location>
</feature>
<feature type="transmembrane region" description="Helical" evidence="6">
    <location>
        <begin position="643"/>
        <end position="669"/>
    </location>
</feature>
<comment type="caution">
    <text evidence="8">The sequence shown here is derived from an EMBL/GenBank/DDBJ whole genome shotgun (WGS) entry which is preliminary data.</text>
</comment>
<feature type="domain" description="Membrane transport protein MMPL" evidence="7">
    <location>
        <begin position="42"/>
        <end position="326"/>
    </location>
</feature>
<dbReference type="EMBL" id="ACCL02000001">
    <property type="protein sequence ID" value="EET62764.1"/>
    <property type="molecule type" value="Genomic_DNA"/>
</dbReference>
<dbReference type="InterPro" id="IPR050545">
    <property type="entry name" value="Mycobact_MmpL"/>
</dbReference>
<keyword evidence="5 6" id="KW-0472">Membrane</keyword>
<dbReference type="eggNOG" id="COG1033">
    <property type="taxonomic scope" value="Bacteria"/>
</dbReference>
<evidence type="ECO:0000256" key="4">
    <source>
        <dbReference type="ARBA" id="ARBA00022989"/>
    </source>
</evidence>
<name>C6L925_9FIRM</name>
<dbReference type="PANTHER" id="PTHR33406:SF13">
    <property type="entry name" value="MEMBRANE PROTEIN YDFJ"/>
    <property type="match status" value="1"/>
</dbReference>
<reference evidence="8" key="1">
    <citation type="submission" date="2009-07" db="EMBL/GenBank/DDBJ databases">
        <authorList>
            <person name="Weinstock G."/>
            <person name="Sodergren E."/>
            <person name="Clifton S."/>
            <person name="Fulton L."/>
            <person name="Fulton B."/>
            <person name="Courtney L."/>
            <person name="Fronick C."/>
            <person name="Harrison M."/>
            <person name="Strong C."/>
            <person name="Farmer C."/>
            <person name="Delahaunty K."/>
            <person name="Markovic C."/>
            <person name="Hall O."/>
            <person name="Minx P."/>
            <person name="Tomlinson C."/>
            <person name="Mitreva M."/>
            <person name="Nelson J."/>
            <person name="Hou S."/>
            <person name="Wollam A."/>
            <person name="Pepin K.H."/>
            <person name="Johnson M."/>
            <person name="Bhonagiri V."/>
            <person name="Nash W.E."/>
            <person name="Warren W."/>
            <person name="Chinwalla A."/>
            <person name="Mardis E.R."/>
            <person name="Wilson R.K."/>
        </authorList>
    </citation>
    <scope>NUCLEOTIDE SEQUENCE [LARGE SCALE GENOMIC DNA]</scope>
    <source>
        <strain evidence="8">DSM 14469</strain>
    </source>
</reference>
<keyword evidence="3 6" id="KW-0812">Transmembrane</keyword>
<feature type="transmembrane region" description="Helical" evidence="6">
    <location>
        <begin position="171"/>
        <end position="190"/>
    </location>
</feature>
<dbReference type="AlphaFoldDB" id="C6L925"/>
<accession>C6L925</accession>
<dbReference type="GO" id="GO:0005886">
    <property type="term" value="C:plasma membrane"/>
    <property type="evidence" value="ECO:0007669"/>
    <property type="project" value="UniProtKB-SubCell"/>
</dbReference>
<keyword evidence="2" id="KW-1003">Cell membrane</keyword>
<dbReference type="OrthoDB" id="9782006at2"/>
<feature type="transmembrane region" description="Helical" evidence="6">
    <location>
        <begin position="305"/>
        <end position="324"/>
    </location>
</feature>
<evidence type="ECO:0000256" key="5">
    <source>
        <dbReference type="ARBA" id="ARBA00023136"/>
    </source>
</evidence>
<feature type="transmembrane region" description="Helical" evidence="6">
    <location>
        <begin position="271"/>
        <end position="293"/>
    </location>
</feature>
<evidence type="ECO:0000256" key="6">
    <source>
        <dbReference type="SAM" id="Phobius"/>
    </source>
</evidence>
<dbReference type="RefSeq" id="WP_006859916.1">
    <property type="nucleotide sequence ID" value="NZ_ACCL02000001.1"/>
</dbReference>
<organism evidence="8 9">
    <name type="scientific">Marvinbryantia formatexigens DSM 14469</name>
    <dbReference type="NCBI Taxonomy" id="478749"/>
    <lineage>
        <taxon>Bacteria</taxon>
        <taxon>Bacillati</taxon>
        <taxon>Bacillota</taxon>
        <taxon>Clostridia</taxon>
        <taxon>Lachnospirales</taxon>
        <taxon>Lachnospiraceae</taxon>
        <taxon>Marvinbryantia</taxon>
    </lineage>
</organism>
<evidence type="ECO:0000256" key="1">
    <source>
        <dbReference type="ARBA" id="ARBA00004651"/>
    </source>
</evidence>
<feature type="transmembrane region" description="Helical" evidence="6">
    <location>
        <begin position="541"/>
        <end position="562"/>
    </location>
</feature>
<evidence type="ECO:0000313" key="8">
    <source>
        <dbReference type="EMBL" id="EET62764.1"/>
    </source>
</evidence>
<feature type="transmembrane region" description="Helical" evidence="6">
    <location>
        <begin position="516"/>
        <end position="534"/>
    </location>
</feature>
<dbReference type="SUPFAM" id="SSF82866">
    <property type="entry name" value="Multidrug efflux transporter AcrB transmembrane domain"/>
    <property type="match status" value="2"/>
</dbReference>
<feature type="transmembrane region" description="Helical" evidence="6">
    <location>
        <begin position="345"/>
        <end position="366"/>
    </location>
</feature>
<evidence type="ECO:0000259" key="7">
    <source>
        <dbReference type="Pfam" id="PF03176"/>
    </source>
</evidence>
<evidence type="ECO:0000313" key="9">
    <source>
        <dbReference type="Proteomes" id="UP000005561"/>
    </source>
</evidence>
<evidence type="ECO:0000256" key="3">
    <source>
        <dbReference type="ARBA" id="ARBA00022692"/>
    </source>
</evidence>
<keyword evidence="9" id="KW-1185">Reference proteome</keyword>
<dbReference type="PANTHER" id="PTHR33406">
    <property type="entry name" value="MEMBRANE PROTEIN MJ1562-RELATED"/>
    <property type="match status" value="1"/>
</dbReference>